<feature type="transmembrane region" description="Helical" evidence="3">
    <location>
        <begin position="50"/>
        <end position="71"/>
    </location>
</feature>
<feature type="transmembrane region" description="Helical" evidence="3">
    <location>
        <begin position="159"/>
        <end position="182"/>
    </location>
</feature>
<feature type="transmembrane region" description="Helical" evidence="3">
    <location>
        <begin position="83"/>
        <end position="104"/>
    </location>
</feature>
<dbReference type="PANTHER" id="PTHR45138">
    <property type="entry name" value="REGULATORY COMPONENTS OF SENSORY TRANSDUCTION SYSTEM"/>
    <property type="match status" value="1"/>
</dbReference>
<dbReference type="Gene3D" id="3.30.70.270">
    <property type="match status" value="1"/>
</dbReference>
<evidence type="ECO:0000313" key="5">
    <source>
        <dbReference type="EMBL" id="ABL98827.1"/>
    </source>
</evidence>
<dbReference type="InterPro" id="IPR043128">
    <property type="entry name" value="Rev_trsase/Diguanyl_cyclase"/>
</dbReference>
<keyword evidence="3" id="KW-0472">Membrane</keyword>
<gene>
    <name evidence="5" type="ordered locus">Sama_0619</name>
</gene>
<dbReference type="NCBIfam" id="TIGR00254">
    <property type="entry name" value="GGDEF"/>
    <property type="match status" value="1"/>
</dbReference>
<dbReference type="GO" id="GO:1902201">
    <property type="term" value="P:negative regulation of bacterial-type flagellum-dependent cell motility"/>
    <property type="evidence" value="ECO:0007669"/>
    <property type="project" value="TreeGrafter"/>
</dbReference>
<comment type="cofactor">
    <cofactor evidence="1">
        <name>Mg(2+)</name>
        <dbReference type="ChEBI" id="CHEBI:18420"/>
    </cofactor>
</comment>
<accession>A1S371</accession>
<dbReference type="SUPFAM" id="SSF55073">
    <property type="entry name" value="Nucleotide cyclase"/>
    <property type="match status" value="1"/>
</dbReference>
<dbReference type="GO" id="GO:0005886">
    <property type="term" value="C:plasma membrane"/>
    <property type="evidence" value="ECO:0007669"/>
    <property type="project" value="TreeGrafter"/>
</dbReference>
<dbReference type="Pfam" id="PF00990">
    <property type="entry name" value="GGDEF"/>
    <property type="match status" value="1"/>
</dbReference>
<evidence type="ECO:0000256" key="2">
    <source>
        <dbReference type="ARBA" id="ARBA00012528"/>
    </source>
</evidence>
<protein>
    <recommendedName>
        <fullName evidence="2">diguanylate cyclase</fullName>
        <ecNumber evidence="2">2.7.7.65</ecNumber>
    </recommendedName>
</protein>
<dbReference type="eggNOG" id="COG3706">
    <property type="taxonomic scope" value="Bacteria"/>
</dbReference>
<evidence type="ECO:0000313" key="6">
    <source>
        <dbReference type="Proteomes" id="UP000009175"/>
    </source>
</evidence>
<evidence type="ECO:0000256" key="1">
    <source>
        <dbReference type="ARBA" id="ARBA00001946"/>
    </source>
</evidence>
<evidence type="ECO:0000259" key="4">
    <source>
        <dbReference type="PROSITE" id="PS50887"/>
    </source>
</evidence>
<dbReference type="OrthoDB" id="9812260at2"/>
<evidence type="ECO:0000256" key="3">
    <source>
        <dbReference type="SAM" id="Phobius"/>
    </source>
</evidence>
<dbReference type="PANTHER" id="PTHR45138:SF24">
    <property type="entry name" value="DIGUANYLATE CYCLASE DGCC-RELATED"/>
    <property type="match status" value="1"/>
</dbReference>
<dbReference type="GO" id="GO:0052621">
    <property type="term" value="F:diguanylate cyclase activity"/>
    <property type="evidence" value="ECO:0007669"/>
    <property type="project" value="UniProtKB-EC"/>
</dbReference>
<dbReference type="InterPro" id="IPR029787">
    <property type="entry name" value="Nucleotide_cyclase"/>
</dbReference>
<dbReference type="InterPro" id="IPR000160">
    <property type="entry name" value="GGDEF_dom"/>
</dbReference>
<feature type="transmembrane region" description="Helical" evidence="3">
    <location>
        <begin position="21"/>
        <end position="44"/>
    </location>
</feature>
<sequence>MDKESLSFDEALKDESRQYMLASFQWLSFTSLVLLTAVGLNIALEPGLNLGLDTAFTMMLLPGSLCLLYLGLRFARVPWSRNLLWNLFFLAALVISWLISMSLLRSAGLLVLPGIETLSDVLSLAMAVALFPSIKLTAATVAPFLLYSAFYRYEVYPESIYFTVLRTLFMFLIIMSAQRVIFKWFKKAVRRNVEKRRLLKHFRRMALLDGLTGLSNRRHFDEILDQEIRASTRTGHPLSLILLDIDFFKRLNDALGHQAGDDCLRQLGQLLSDVAARPRDLAVRYGGEEFAVLLPETTLTGAVEVANRIAKLLAKAAIPHPDSQVASHITVSQGLVQWQRGMDAEALLEASDAALYRAKESGRNCYVQTVTPAGDKAG</sequence>
<feature type="domain" description="GGDEF" evidence="4">
    <location>
        <begin position="236"/>
        <end position="371"/>
    </location>
</feature>
<dbReference type="FunFam" id="3.30.70.270:FF:000001">
    <property type="entry name" value="Diguanylate cyclase domain protein"/>
    <property type="match status" value="1"/>
</dbReference>
<dbReference type="SMART" id="SM00267">
    <property type="entry name" value="GGDEF"/>
    <property type="match status" value="1"/>
</dbReference>
<name>A1S371_SHEAM</name>
<dbReference type="KEGG" id="saz:Sama_0619"/>
<keyword evidence="3" id="KW-1133">Transmembrane helix</keyword>
<dbReference type="RefSeq" id="WP_011758737.1">
    <property type="nucleotide sequence ID" value="NC_008700.1"/>
</dbReference>
<dbReference type="AlphaFoldDB" id="A1S371"/>
<dbReference type="STRING" id="326297.Sama_0619"/>
<dbReference type="EMBL" id="CP000507">
    <property type="protein sequence ID" value="ABL98827.1"/>
    <property type="molecule type" value="Genomic_DNA"/>
</dbReference>
<dbReference type="Proteomes" id="UP000009175">
    <property type="component" value="Chromosome"/>
</dbReference>
<dbReference type="GO" id="GO:0043709">
    <property type="term" value="P:cell adhesion involved in single-species biofilm formation"/>
    <property type="evidence" value="ECO:0007669"/>
    <property type="project" value="TreeGrafter"/>
</dbReference>
<organism evidence="5 6">
    <name type="scientific">Shewanella amazonensis (strain ATCC BAA-1098 / SB2B)</name>
    <dbReference type="NCBI Taxonomy" id="326297"/>
    <lineage>
        <taxon>Bacteria</taxon>
        <taxon>Pseudomonadati</taxon>
        <taxon>Pseudomonadota</taxon>
        <taxon>Gammaproteobacteria</taxon>
        <taxon>Alteromonadales</taxon>
        <taxon>Shewanellaceae</taxon>
        <taxon>Shewanella</taxon>
    </lineage>
</organism>
<dbReference type="HOGENOM" id="CLU_000445_11_2_6"/>
<proteinExistence type="predicted"/>
<dbReference type="PROSITE" id="PS50887">
    <property type="entry name" value="GGDEF"/>
    <property type="match status" value="1"/>
</dbReference>
<dbReference type="CDD" id="cd01949">
    <property type="entry name" value="GGDEF"/>
    <property type="match status" value="1"/>
</dbReference>
<reference evidence="5 6" key="1">
    <citation type="submission" date="2006-12" db="EMBL/GenBank/DDBJ databases">
        <title>Complete sequence of Shewanella amazonensis SB2B.</title>
        <authorList>
            <consortium name="US DOE Joint Genome Institute"/>
            <person name="Copeland A."/>
            <person name="Lucas S."/>
            <person name="Lapidus A."/>
            <person name="Barry K."/>
            <person name="Detter J.C."/>
            <person name="Glavina del Rio T."/>
            <person name="Hammon N."/>
            <person name="Israni S."/>
            <person name="Dalin E."/>
            <person name="Tice H."/>
            <person name="Pitluck S."/>
            <person name="Munk A.C."/>
            <person name="Brettin T."/>
            <person name="Bruce D."/>
            <person name="Han C."/>
            <person name="Tapia R."/>
            <person name="Gilna P."/>
            <person name="Schmutz J."/>
            <person name="Larimer F."/>
            <person name="Land M."/>
            <person name="Hauser L."/>
            <person name="Kyrpides N."/>
            <person name="Mikhailova N."/>
            <person name="Fredrickson J."/>
            <person name="Richardson P."/>
        </authorList>
    </citation>
    <scope>NUCLEOTIDE SEQUENCE [LARGE SCALE GENOMIC DNA]</scope>
    <source>
        <strain evidence="6">ATCC BAA-1098 / SB2B</strain>
    </source>
</reference>
<dbReference type="Pfam" id="PF17178">
    <property type="entry name" value="MASE5"/>
    <property type="match status" value="1"/>
</dbReference>
<dbReference type="InterPro" id="IPR033444">
    <property type="entry name" value="MASE5"/>
</dbReference>
<dbReference type="InterPro" id="IPR050469">
    <property type="entry name" value="Diguanylate_Cyclase"/>
</dbReference>
<keyword evidence="6" id="KW-1185">Reference proteome</keyword>
<dbReference type="EC" id="2.7.7.65" evidence="2"/>
<keyword evidence="3" id="KW-0812">Transmembrane</keyword>